<dbReference type="Proteomes" id="UP000288216">
    <property type="component" value="Unassembled WGS sequence"/>
</dbReference>
<evidence type="ECO:0000313" key="2">
    <source>
        <dbReference type="Proteomes" id="UP000288216"/>
    </source>
</evidence>
<protein>
    <submittedName>
        <fullName evidence="1">Uncharacterized protein</fullName>
    </submittedName>
</protein>
<proteinExistence type="predicted"/>
<organism evidence="1 2">
    <name type="scientific">Scyliorhinus torazame</name>
    <name type="common">Cloudy catshark</name>
    <name type="synonym">Catulus torazame</name>
    <dbReference type="NCBI Taxonomy" id="75743"/>
    <lineage>
        <taxon>Eukaryota</taxon>
        <taxon>Metazoa</taxon>
        <taxon>Chordata</taxon>
        <taxon>Craniata</taxon>
        <taxon>Vertebrata</taxon>
        <taxon>Chondrichthyes</taxon>
        <taxon>Elasmobranchii</taxon>
        <taxon>Galeomorphii</taxon>
        <taxon>Galeoidea</taxon>
        <taxon>Carcharhiniformes</taxon>
        <taxon>Scyliorhinidae</taxon>
        <taxon>Scyliorhinus</taxon>
    </lineage>
</organism>
<sequence>MLYWVSDCSLSFRLPALFQKRGVIPEAKSGGTSGLSQTHLTEKKTYGEIALQVPGMVEYSKDNITSDFLIDKTMDNRDNGQSYDFKSAAAAV</sequence>
<gene>
    <name evidence="1" type="ORF">scyTo_0000277</name>
</gene>
<name>A0A401NU93_SCYTO</name>
<dbReference type="EMBL" id="BFAA01000051">
    <property type="protein sequence ID" value="GCB64427.1"/>
    <property type="molecule type" value="Genomic_DNA"/>
</dbReference>
<reference evidence="1 2" key="1">
    <citation type="journal article" date="2018" name="Nat. Ecol. Evol.">
        <title>Shark genomes provide insights into elasmobranch evolution and the origin of vertebrates.</title>
        <authorList>
            <person name="Hara Y"/>
            <person name="Yamaguchi K"/>
            <person name="Onimaru K"/>
            <person name="Kadota M"/>
            <person name="Koyanagi M"/>
            <person name="Keeley SD"/>
            <person name="Tatsumi K"/>
            <person name="Tanaka K"/>
            <person name="Motone F"/>
            <person name="Kageyama Y"/>
            <person name="Nozu R"/>
            <person name="Adachi N"/>
            <person name="Nishimura O"/>
            <person name="Nakagawa R"/>
            <person name="Tanegashima C"/>
            <person name="Kiyatake I"/>
            <person name="Matsumoto R"/>
            <person name="Murakumo K"/>
            <person name="Nishida K"/>
            <person name="Terakita A"/>
            <person name="Kuratani S"/>
            <person name="Sato K"/>
            <person name="Hyodo S Kuraku.S."/>
        </authorList>
    </citation>
    <scope>NUCLEOTIDE SEQUENCE [LARGE SCALE GENOMIC DNA]</scope>
</reference>
<evidence type="ECO:0000313" key="1">
    <source>
        <dbReference type="EMBL" id="GCB64427.1"/>
    </source>
</evidence>
<keyword evidence="2" id="KW-1185">Reference proteome</keyword>
<comment type="caution">
    <text evidence="1">The sequence shown here is derived from an EMBL/GenBank/DDBJ whole genome shotgun (WGS) entry which is preliminary data.</text>
</comment>
<dbReference type="AlphaFoldDB" id="A0A401NU93"/>
<accession>A0A401NU93</accession>